<sequence length="567" mass="63610">MSRLNQRSQELSSLITSDDLEHELDFSDLPPYYDDIITQELQNLETQLRLGSNQKPHSGTTSVHNAQFLSVNREYERREALKYHLVITQPVMCVDTEPSPSTARAIINTFFVRLFRRCGHTTSPLRFRGYKLERKTIDGETSYVLLIGLKPQDGSIVTDHVGSLVRCLFNKESQDIISSFSELGILGISPVKGSSIQRQWDMELLGDIRNSRQFLETLKNSADWDTTDRLIREMESNEWYRIVSFTVALGIDLMGLASQKPSNLLKMIFGAEAIPADQLSDEEQDEGGAQANAEGALVNITRARERRIQDLQARKERAAKSMNRCSDAISTVIEKSDLMTRPALSPQDEYQFLNALTTCVREAADALTYDLNMLESFLQAFKDHKRRLKEQRLEFMKNTVRVLYNASVISAGLIYSDWPNMTASVALKIILQSGTIFEAARSIWCGMNSLYATFSGRGREVNRELATARNVATTLLEVWNMSAATYIFATQTKLINGKRVFLNDNIQKEWTSCAATGILGASGSEGQLDGAAIGTLVRCLEINKLRLMELDVQLKEAVSKLQGNVSA</sequence>
<name>A0A7C8V1T0_ORBOL</name>
<dbReference type="EMBL" id="JAABOJ010000052">
    <property type="protein sequence ID" value="KAF3273493.1"/>
    <property type="molecule type" value="Genomic_DNA"/>
</dbReference>
<reference evidence="1 2" key="1">
    <citation type="submission" date="2020-01" db="EMBL/GenBank/DDBJ databases">
        <authorList>
            <person name="Palmer J.M."/>
        </authorList>
    </citation>
    <scope>NUCLEOTIDE SEQUENCE [LARGE SCALE GENOMIC DNA]</scope>
    <source>
        <strain evidence="1 2">TWF970</strain>
    </source>
</reference>
<dbReference type="OrthoDB" id="10514050at2759"/>
<dbReference type="AlphaFoldDB" id="A0A7C8V1T0"/>
<gene>
    <name evidence="1" type="ORF">TWF970_009016</name>
</gene>
<evidence type="ECO:0000313" key="2">
    <source>
        <dbReference type="Proteomes" id="UP000474640"/>
    </source>
</evidence>
<evidence type="ECO:0000313" key="1">
    <source>
        <dbReference type="EMBL" id="KAF3273493.1"/>
    </source>
</evidence>
<proteinExistence type="predicted"/>
<protein>
    <submittedName>
        <fullName evidence="1">Uncharacterized protein</fullName>
    </submittedName>
</protein>
<dbReference type="Proteomes" id="UP000474640">
    <property type="component" value="Unassembled WGS sequence"/>
</dbReference>
<organism evidence="1 2">
    <name type="scientific">Orbilia oligospora</name>
    <name type="common">Nematode-trapping fungus</name>
    <name type="synonym">Arthrobotrys oligospora</name>
    <dbReference type="NCBI Taxonomy" id="2813651"/>
    <lineage>
        <taxon>Eukaryota</taxon>
        <taxon>Fungi</taxon>
        <taxon>Dikarya</taxon>
        <taxon>Ascomycota</taxon>
        <taxon>Pezizomycotina</taxon>
        <taxon>Orbiliomycetes</taxon>
        <taxon>Orbiliales</taxon>
        <taxon>Orbiliaceae</taxon>
        <taxon>Orbilia</taxon>
    </lineage>
</organism>
<comment type="caution">
    <text evidence="1">The sequence shown here is derived from an EMBL/GenBank/DDBJ whole genome shotgun (WGS) entry which is preliminary data.</text>
</comment>
<accession>A0A7C8V1T0</accession>